<feature type="region of interest" description="Disordered" evidence="1">
    <location>
        <begin position="1"/>
        <end position="21"/>
    </location>
</feature>
<accession>A0A6H0XSH8</accession>
<keyword evidence="3" id="KW-1185">Reference proteome</keyword>
<dbReference type="Proteomes" id="UP000503462">
    <property type="component" value="Chromosome 2"/>
</dbReference>
<reference evidence="2 3" key="1">
    <citation type="journal article" date="2016" name="Sci. Rep.">
        <title>Peltaster fructicola genome reveals evolution from an invasive phytopathogen to an ectophytic parasite.</title>
        <authorList>
            <person name="Xu C."/>
            <person name="Chen H."/>
            <person name="Gleason M.L."/>
            <person name="Xu J.R."/>
            <person name="Liu H."/>
            <person name="Zhang R."/>
            <person name="Sun G."/>
        </authorList>
    </citation>
    <scope>NUCLEOTIDE SEQUENCE [LARGE SCALE GENOMIC DNA]</scope>
    <source>
        <strain evidence="2 3">LNHT1506</strain>
    </source>
</reference>
<gene>
    <name evidence="2" type="ORF">AMS68_003234</name>
</gene>
<dbReference type="EMBL" id="CP051140">
    <property type="protein sequence ID" value="QIW97716.1"/>
    <property type="molecule type" value="Genomic_DNA"/>
</dbReference>
<feature type="region of interest" description="Disordered" evidence="1">
    <location>
        <begin position="187"/>
        <end position="257"/>
    </location>
</feature>
<proteinExistence type="predicted"/>
<evidence type="ECO:0000256" key="1">
    <source>
        <dbReference type="SAM" id="MobiDB-lite"/>
    </source>
</evidence>
<protein>
    <submittedName>
        <fullName evidence="2">Uncharacterized protein</fullName>
    </submittedName>
</protein>
<name>A0A6H0XSH8_9PEZI</name>
<organism evidence="2 3">
    <name type="scientific">Peltaster fructicola</name>
    <dbReference type="NCBI Taxonomy" id="286661"/>
    <lineage>
        <taxon>Eukaryota</taxon>
        <taxon>Fungi</taxon>
        <taxon>Dikarya</taxon>
        <taxon>Ascomycota</taxon>
        <taxon>Pezizomycotina</taxon>
        <taxon>Dothideomycetes</taxon>
        <taxon>Dothideomycetes incertae sedis</taxon>
        <taxon>Peltaster</taxon>
    </lineage>
</organism>
<sequence length="257" mass="28837">MAPTLRQTANRASRTDETVDRSQLPDSYFTDIILGAEAEFLAASERKRLGDGSPFPTQSTKGWYIPAIEGGPTPYRTKAEFETAQERLVKESDNADIVHQQLFKFSVVDGLGHPLGMDKQPLEQDTAIYAAMKNLIEKYQYELEPDEHELDNIKHIPNYKPRPNAFSAFMGQRKKIFKRFNVGQELSSDEDKLASDSEDAGPSYKRRDFSDSESEKVSSKKQTAYASSGPKQKHRRPDREPGSAAQAGFLTPEPSSE</sequence>
<feature type="compositionally biased region" description="Basic and acidic residues" evidence="1">
    <location>
        <begin position="205"/>
        <end position="218"/>
    </location>
</feature>
<evidence type="ECO:0000313" key="2">
    <source>
        <dbReference type="EMBL" id="QIW97716.1"/>
    </source>
</evidence>
<evidence type="ECO:0000313" key="3">
    <source>
        <dbReference type="Proteomes" id="UP000503462"/>
    </source>
</evidence>
<feature type="compositionally biased region" description="Polar residues" evidence="1">
    <location>
        <begin position="1"/>
        <end position="12"/>
    </location>
</feature>
<dbReference type="AlphaFoldDB" id="A0A6H0XSH8"/>